<keyword evidence="1" id="KW-0472">Membrane</keyword>
<dbReference type="AlphaFoldDB" id="A0AAW1TUP4"/>
<accession>A0AAW1TUP4</accession>
<dbReference type="EMBL" id="JARQZJ010000008">
    <property type="protein sequence ID" value="KAK9872047.1"/>
    <property type="molecule type" value="Genomic_DNA"/>
</dbReference>
<comment type="caution">
    <text evidence="2">The sequence shown here is derived from an EMBL/GenBank/DDBJ whole genome shotgun (WGS) entry which is preliminary data.</text>
</comment>
<evidence type="ECO:0000313" key="3">
    <source>
        <dbReference type="Proteomes" id="UP001431783"/>
    </source>
</evidence>
<reference evidence="2 3" key="1">
    <citation type="submission" date="2023-03" db="EMBL/GenBank/DDBJ databases">
        <title>Genome insight into feeding habits of ladybird beetles.</title>
        <authorList>
            <person name="Li H.-S."/>
            <person name="Huang Y.-H."/>
            <person name="Pang H."/>
        </authorList>
    </citation>
    <scope>NUCLEOTIDE SEQUENCE [LARGE SCALE GENOMIC DNA]</scope>
    <source>
        <strain evidence="2">SYSU_2023b</strain>
        <tissue evidence="2">Whole body</tissue>
    </source>
</reference>
<keyword evidence="1" id="KW-0812">Transmembrane</keyword>
<evidence type="ECO:0000256" key="1">
    <source>
        <dbReference type="SAM" id="Phobius"/>
    </source>
</evidence>
<protein>
    <submittedName>
        <fullName evidence="2">Uncharacterized protein</fullName>
    </submittedName>
</protein>
<keyword evidence="1" id="KW-1133">Transmembrane helix</keyword>
<proteinExistence type="predicted"/>
<name>A0AAW1TUP4_9CUCU</name>
<keyword evidence="3" id="KW-1185">Reference proteome</keyword>
<dbReference type="Proteomes" id="UP001431783">
    <property type="component" value="Unassembled WGS sequence"/>
</dbReference>
<sequence>MFDLSNLGVRSFKLLYRVEIVFILYVAILIFSFLKQFFILFVRFLIFGKLPYFMMLFSSTLELLLDKVPGSVSILW</sequence>
<evidence type="ECO:0000313" key="2">
    <source>
        <dbReference type="EMBL" id="KAK9872047.1"/>
    </source>
</evidence>
<organism evidence="2 3">
    <name type="scientific">Henosepilachna vigintioctopunctata</name>
    <dbReference type="NCBI Taxonomy" id="420089"/>
    <lineage>
        <taxon>Eukaryota</taxon>
        <taxon>Metazoa</taxon>
        <taxon>Ecdysozoa</taxon>
        <taxon>Arthropoda</taxon>
        <taxon>Hexapoda</taxon>
        <taxon>Insecta</taxon>
        <taxon>Pterygota</taxon>
        <taxon>Neoptera</taxon>
        <taxon>Endopterygota</taxon>
        <taxon>Coleoptera</taxon>
        <taxon>Polyphaga</taxon>
        <taxon>Cucujiformia</taxon>
        <taxon>Coccinelloidea</taxon>
        <taxon>Coccinellidae</taxon>
        <taxon>Epilachninae</taxon>
        <taxon>Epilachnini</taxon>
        <taxon>Henosepilachna</taxon>
    </lineage>
</organism>
<feature type="transmembrane region" description="Helical" evidence="1">
    <location>
        <begin position="20"/>
        <end position="46"/>
    </location>
</feature>
<gene>
    <name evidence="2" type="ORF">WA026_015297</name>
</gene>